<feature type="region of interest" description="Disordered" evidence="2">
    <location>
        <begin position="16"/>
        <end position="102"/>
    </location>
</feature>
<accession>A0AAV7TY91</accession>
<feature type="compositionally biased region" description="Basic and acidic residues" evidence="2">
    <location>
        <begin position="701"/>
        <end position="710"/>
    </location>
</feature>
<feature type="compositionally biased region" description="Basic and acidic residues" evidence="2">
    <location>
        <begin position="1137"/>
        <end position="1147"/>
    </location>
</feature>
<feature type="compositionally biased region" description="Basic and acidic residues" evidence="2">
    <location>
        <begin position="1016"/>
        <end position="1040"/>
    </location>
</feature>
<evidence type="ECO:0000256" key="2">
    <source>
        <dbReference type="SAM" id="MobiDB-lite"/>
    </source>
</evidence>
<dbReference type="Proteomes" id="UP001066276">
    <property type="component" value="Chromosome 3_2"/>
</dbReference>
<feature type="compositionally biased region" description="Basic and acidic residues" evidence="2">
    <location>
        <begin position="607"/>
        <end position="633"/>
    </location>
</feature>
<feature type="compositionally biased region" description="Polar residues" evidence="2">
    <location>
        <begin position="860"/>
        <end position="880"/>
    </location>
</feature>
<reference evidence="3" key="1">
    <citation type="journal article" date="2022" name="bioRxiv">
        <title>Sequencing and chromosome-scale assembly of the giantPleurodeles waltlgenome.</title>
        <authorList>
            <person name="Brown T."/>
            <person name="Elewa A."/>
            <person name="Iarovenko S."/>
            <person name="Subramanian E."/>
            <person name="Araus A.J."/>
            <person name="Petzold A."/>
            <person name="Susuki M."/>
            <person name="Suzuki K.-i.T."/>
            <person name="Hayashi T."/>
            <person name="Toyoda A."/>
            <person name="Oliveira C."/>
            <person name="Osipova E."/>
            <person name="Leigh N.D."/>
            <person name="Simon A."/>
            <person name="Yun M.H."/>
        </authorList>
    </citation>
    <scope>NUCLEOTIDE SEQUENCE</scope>
    <source>
        <strain evidence="3">20211129_DDA</strain>
        <tissue evidence="3">Liver</tissue>
    </source>
</reference>
<feature type="compositionally biased region" description="Polar residues" evidence="2">
    <location>
        <begin position="670"/>
        <end position="683"/>
    </location>
</feature>
<keyword evidence="4" id="KW-1185">Reference proteome</keyword>
<feature type="compositionally biased region" description="Polar residues" evidence="2">
    <location>
        <begin position="1114"/>
        <end position="1134"/>
    </location>
</feature>
<feature type="region of interest" description="Disordered" evidence="2">
    <location>
        <begin position="849"/>
        <end position="884"/>
    </location>
</feature>
<organism evidence="3 4">
    <name type="scientific">Pleurodeles waltl</name>
    <name type="common">Iberian ribbed newt</name>
    <dbReference type="NCBI Taxonomy" id="8319"/>
    <lineage>
        <taxon>Eukaryota</taxon>
        <taxon>Metazoa</taxon>
        <taxon>Chordata</taxon>
        <taxon>Craniata</taxon>
        <taxon>Vertebrata</taxon>
        <taxon>Euteleostomi</taxon>
        <taxon>Amphibia</taxon>
        <taxon>Batrachia</taxon>
        <taxon>Caudata</taxon>
        <taxon>Salamandroidea</taxon>
        <taxon>Salamandridae</taxon>
        <taxon>Pleurodelinae</taxon>
        <taxon>Pleurodeles</taxon>
    </lineage>
</organism>
<feature type="coiled-coil region" evidence="1">
    <location>
        <begin position="1062"/>
        <end position="1089"/>
    </location>
</feature>
<dbReference type="AlphaFoldDB" id="A0AAV7TY91"/>
<feature type="coiled-coil region" evidence="1">
    <location>
        <begin position="337"/>
        <end position="364"/>
    </location>
</feature>
<protein>
    <submittedName>
        <fullName evidence="3">Uncharacterized protein</fullName>
    </submittedName>
</protein>
<dbReference type="EMBL" id="JANPWB010000006">
    <property type="protein sequence ID" value="KAJ1181632.1"/>
    <property type="molecule type" value="Genomic_DNA"/>
</dbReference>
<feature type="compositionally biased region" description="Basic and acidic residues" evidence="2">
    <location>
        <begin position="849"/>
        <end position="859"/>
    </location>
</feature>
<proteinExistence type="predicted"/>
<sequence length="1223" mass="140728">MSRPFLRSELERNAEECYNSPRHPTRTEVLSRPSTGYSEPDYMNHNWREYRRGSTSPQQFDRSRSVSPVRGIHSLETGSFLMNGADSDRRSPSPPTRRRHSLSRLPYCSLEELCIPPSLAYKGRSGSELDLRESLSESSQKRADLVDRLRGASEKLEGQSEEIAKRDKELELNRAKMELLALKQKQLEGSIVQLEKEKGWLEQSRFEEKKQRGELQDRIINLELEVMKAKASLDSLSYDNASPNSSRATSQVKDELNKDLRTVRDNLHYYRNRAKVLEAERNEAVQQLNLIKEGQQLAFTQTQEANQRVTESLQTHKDLHEELAELRLAYSNTSLEKELLSSKAVRLEEKVADLTMRLKSAVSDRERFLQEKVELHKRSEELALELERAKRGREGFNDQVSDLHVELVGAKAQANRQDQEKIQMKEELVMYKQVHEKLSSELGQTQRKLEATLDKLHQLQAEKKIFTNQVTALETERAQLLGEKEVLMSVVEGDTPGQGDNMESLMKRCEELRVSQEELEKEKEVLEARCEELRAAHQQKQSELASQLQDQQQVAQYWKDRWQQAAVDLKAKENELEEATLKYPEAMAKGSDSKKLATQLESLRQEVKKNKGKMKEMEKEKAEIESEVRRLKDGTSSLQNELENCKRELELERSHGAALQYQDHVLQFQSSGTEPFPHQNISGATALDKNIPGSSSGSFGSRDRSEEMERLQQQLVKERRATQEKEEMIWTLKEEIEELRHKKPVEIKASLEEVDTELVSVRGELQKVWNMLKTRDSKLEEQHQELASARDQYTECSTEKMRLEQLVESLERQLKEKNQALRHLKQLREMEKTEMEIKLSSLKLKLAENEDLTERDSRDSQTLSPASSGRWTPKKTQTIGHQGKEESITSRRCLRCDAFLEQLDKMIQDCQGRGIELQEEKNQAVTGLIQVQQVLKGLTEHARLDEQVLGTLQSDNDRLRRQHQMVTEQLKGLFKEKQKLAKAYEKMPREQKGDDNPEELMNKSRVVKNVMEALGSEEKHHSELEAEGQRLREELSRKQSPEGGESATQALKTALGENMETISAMAAEIKSLREKNESLMKAKLRFQQQVQQIRSVSEQGKKRSSPEPLVPRLTSGSDAESTANLQSYESSRASSLPDRESLFHERQTASNASQHESSVHHEGRRAFRSDKLFEDVNTEMCYVKLDEIIYTGRTVLLTVVFLPRIGRETGGVACMYLNQKVYQ</sequence>
<evidence type="ECO:0000313" key="3">
    <source>
        <dbReference type="EMBL" id="KAJ1181632.1"/>
    </source>
</evidence>
<gene>
    <name evidence="3" type="ORF">NDU88_006835</name>
</gene>
<evidence type="ECO:0000313" key="4">
    <source>
        <dbReference type="Proteomes" id="UP001066276"/>
    </source>
</evidence>
<feature type="region of interest" description="Disordered" evidence="2">
    <location>
        <begin position="607"/>
        <end position="635"/>
    </location>
</feature>
<comment type="caution">
    <text evidence="3">The sequence shown here is derived from an EMBL/GenBank/DDBJ whole genome shotgun (WGS) entry which is preliminary data.</text>
</comment>
<feature type="coiled-coil region" evidence="1">
    <location>
        <begin position="407"/>
        <end position="476"/>
    </location>
</feature>
<name>A0AAV7TY91_PLEWA</name>
<feature type="region of interest" description="Disordered" evidence="2">
    <location>
        <begin position="670"/>
        <end position="710"/>
    </location>
</feature>
<evidence type="ECO:0000256" key="1">
    <source>
        <dbReference type="SAM" id="Coils"/>
    </source>
</evidence>
<keyword evidence="1" id="KW-0175">Coiled coil</keyword>
<feature type="region of interest" description="Disordered" evidence="2">
    <location>
        <begin position="1093"/>
        <end position="1164"/>
    </location>
</feature>
<feature type="coiled-coil region" evidence="1">
    <location>
        <begin position="142"/>
        <end position="287"/>
    </location>
</feature>
<feature type="region of interest" description="Disordered" evidence="2">
    <location>
        <begin position="1016"/>
        <end position="1047"/>
    </location>
</feature>